<sequence length="258" mass="29282">MSSSPELPKPLQLPISSTDLERINSYLSSLTPQDILQWGIEYLPNLHQTTAFGLTGLVAIDMLSKLTSSPPPLIFLDTLYHFEETYELVEEVKKRYGVPVHVFKPEGCETTQEFEEKYGKKYWETAEAGYDYAVKVEPAQRAYEAFHVQSVITGRRASQGGARSSLQPLEVDSTGLLKLNPLFAWNFSLVEWYIKENAVPRNKLLDQGYRSVGDWHSTRKVKEGEDERAGRWAGREKTECGLHEDYFKMKALAKQAAG</sequence>
<dbReference type="PIRSF" id="PIRSF000857">
    <property type="entry name" value="PAPS_reductase"/>
    <property type="match status" value="1"/>
</dbReference>
<dbReference type="InterPro" id="IPR004511">
    <property type="entry name" value="PAPS/APS_Rdtase"/>
</dbReference>
<name>A0A0C2Y1H6_HEBCY</name>
<proteinExistence type="inferred from homology"/>
<evidence type="ECO:0000313" key="6">
    <source>
        <dbReference type="Proteomes" id="UP000053424"/>
    </source>
</evidence>
<dbReference type="GO" id="GO:0004604">
    <property type="term" value="F:phosphoadenylyl-sulfate reductase (thioredoxin) activity"/>
    <property type="evidence" value="ECO:0007669"/>
    <property type="project" value="InterPro"/>
</dbReference>
<protein>
    <recommendedName>
        <fullName evidence="4">Phosphoadenosine phosphosulphate reductase domain-containing protein</fullName>
    </recommendedName>
</protein>
<dbReference type="GO" id="GO:0019379">
    <property type="term" value="P:sulfate assimilation, phosphoadenylyl sulfate reduction by phosphoadenylyl-sulfate reductase (thioredoxin)"/>
    <property type="evidence" value="ECO:0007669"/>
    <property type="project" value="InterPro"/>
</dbReference>
<comment type="pathway">
    <text evidence="3">Sulfur metabolism; hydrogen sulfide biosynthesis; sulfite from sulfate.</text>
</comment>
<dbReference type="CDD" id="cd23945">
    <property type="entry name" value="PAPS_reductase"/>
    <property type="match status" value="1"/>
</dbReference>
<dbReference type="AlphaFoldDB" id="A0A0C2Y1H6"/>
<dbReference type="SUPFAM" id="SSF52402">
    <property type="entry name" value="Adenine nucleotide alpha hydrolases-like"/>
    <property type="match status" value="1"/>
</dbReference>
<dbReference type="PANTHER" id="PTHR46509">
    <property type="entry name" value="PHOSPHOADENOSINE PHOSPHOSULFATE REDUCTASE"/>
    <property type="match status" value="1"/>
</dbReference>
<evidence type="ECO:0000313" key="5">
    <source>
        <dbReference type="EMBL" id="KIM34947.1"/>
    </source>
</evidence>
<dbReference type="InterPro" id="IPR011800">
    <property type="entry name" value="PAPS_reductase_CysH"/>
</dbReference>
<dbReference type="NCBIfam" id="NF002537">
    <property type="entry name" value="PRK02090.1"/>
    <property type="match status" value="1"/>
</dbReference>
<feature type="domain" description="Phosphoadenosine phosphosulphate reductase" evidence="4">
    <location>
        <begin position="47"/>
        <end position="220"/>
    </location>
</feature>
<dbReference type="HOGENOM" id="CLU_044089_0_1_1"/>
<dbReference type="NCBIfam" id="TIGR02057">
    <property type="entry name" value="PAPS_reductase"/>
    <property type="match status" value="1"/>
</dbReference>
<dbReference type="STRING" id="686832.A0A0C2Y1H6"/>
<accession>A0A0C2Y1H6</accession>
<dbReference type="InterPro" id="IPR002500">
    <property type="entry name" value="PAPS_reduct_dom"/>
</dbReference>
<comment type="similarity">
    <text evidence="1">Belongs to the PAPS reductase family. CysH subfamily.</text>
</comment>
<evidence type="ECO:0000256" key="2">
    <source>
        <dbReference type="ARBA" id="ARBA00023002"/>
    </source>
</evidence>
<dbReference type="InterPro" id="IPR014729">
    <property type="entry name" value="Rossmann-like_a/b/a_fold"/>
</dbReference>
<keyword evidence="2" id="KW-0560">Oxidoreductase</keyword>
<dbReference type="Pfam" id="PF01507">
    <property type="entry name" value="PAPS_reduct"/>
    <property type="match status" value="1"/>
</dbReference>
<dbReference type="PANTHER" id="PTHR46509:SF1">
    <property type="entry name" value="PHOSPHOADENOSINE PHOSPHOSULFATE REDUCTASE"/>
    <property type="match status" value="1"/>
</dbReference>
<gene>
    <name evidence="5" type="ORF">M413DRAFT_79893</name>
</gene>
<keyword evidence="6" id="KW-1185">Reference proteome</keyword>
<dbReference type="Proteomes" id="UP000053424">
    <property type="component" value="Unassembled WGS sequence"/>
</dbReference>
<dbReference type="HAMAP" id="MF_00063">
    <property type="entry name" value="CysH"/>
    <property type="match status" value="1"/>
</dbReference>
<evidence type="ECO:0000259" key="4">
    <source>
        <dbReference type="Pfam" id="PF01507"/>
    </source>
</evidence>
<organism evidence="5 6">
    <name type="scientific">Hebeloma cylindrosporum</name>
    <dbReference type="NCBI Taxonomy" id="76867"/>
    <lineage>
        <taxon>Eukaryota</taxon>
        <taxon>Fungi</taxon>
        <taxon>Dikarya</taxon>
        <taxon>Basidiomycota</taxon>
        <taxon>Agaricomycotina</taxon>
        <taxon>Agaricomycetes</taxon>
        <taxon>Agaricomycetidae</taxon>
        <taxon>Agaricales</taxon>
        <taxon>Agaricineae</taxon>
        <taxon>Hymenogastraceae</taxon>
        <taxon>Hebeloma</taxon>
    </lineage>
</organism>
<dbReference type="EMBL" id="KN831841">
    <property type="protein sequence ID" value="KIM34947.1"/>
    <property type="molecule type" value="Genomic_DNA"/>
</dbReference>
<dbReference type="NCBIfam" id="TIGR00434">
    <property type="entry name" value="cysH"/>
    <property type="match status" value="1"/>
</dbReference>
<dbReference type="OrthoDB" id="7869097at2759"/>
<reference evidence="5 6" key="1">
    <citation type="submission" date="2014-04" db="EMBL/GenBank/DDBJ databases">
        <authorList>
            <consortium name="DOE Joint Genome Institute"/>
            <person name="Kuo A."/>
            <person name="Gay G."/>
            <person name="Dore J."/>
            <person name="Kohler A."/>
            <person name="Nagy L.G."/>
            <person name="Floudas D."/>
            <person name="Copeland A."/>
            <person name="Barry K.W."/>
            <person name="Cichocki N."/>
            <person name="Veneault-Fourrey C."/>
            <person name="LaButti K."/>
            <person name="Lindquist E.A."/>
            <person name="Lipzen A."/>
            <person name="Lundell T."/>
            <person name="Morin E."/>
            <person name="Murat C."/>
            <person name="Sun H."/>
            <person name="Tunlid A."/>
            <person name="Henrissat B."/>
            <person name="Grigoriev I.V."/>
            <person name="Hibbett D.S."/>
            <person name="Martin F."/>
            <person name="Nordberg H.P."/>
            <person name="Cantor M.N."/>
            <person name="Hua S.X."/>
        </authorList>
    </citation>
    <scope>NUCLEOTIDE SEQUENCE [LARGE SCALE GENOMIC DNA]</scope>
    <source>
        <strain evidence="6">h7</strain>
    </source>
</reference>
<reference evidence="6" key="2">
    <citation type="submission" date="2015-01" db="EMBL/GenBank/DDBJ databases">
        <title>Evolutionary Origins and Diversification of the Mycorrhizal Mutualists.</title>
        <authorList>
            <consortium name="DOE Joint Genome Institute"/>
            <consortium name="Mycorrhizal Genomics Consortium"/>
            <person name="Kohler A."/>
            <person name="Kuo A."/>
            <person name="Nagy L.G."/>
            <person name="Floudas D."/>
            <person name="Copeland A."/>
            <person name="Barry K.W."/>
            <person name="Cichocki N."/>
            <person name="Veneault-Fourrey C."/>
            <person name="LaButti K."/>
            <person name="Lindquist E.A."/>
            <person name="Lipzen A."/>
            <person name="Lundell T."/>
            <person name="Morin E."/>
            <person name="Murat C."/>
            <person name="Riley R."/>
            <person name="Ohm R."/>
            <person name="Sun H."/>
            <person name="Tunlid A."/>
            <person name="Henrissat B."/>
            <person name="Grigoriev I.V."/>
            <person name="Hibbett D.S."/>
            <person name="Martin F."/>
        </authorList>
    </citation>
    <scope>NUCLEOTIDE SEQUENCE [LARGE SCALE GENOMIC DNA]</scope>
    <source>
        <strain evidence="6">h7</strain>
    </source>
</reference>
<evidence type="ECO:0000256" key="1">
    <source>
        <dbReference type="ARBA" id="ARBA00009732"/>
    </source>
</evidence>
<evidence type="ECO:0000256" key="3">
    <source>
        <dbReference type="ARBA" id="ARBA00024327"/>
    </source>
</evidence>
<dbReference type="Gene3D" id="3.40.50.620">
    <property type="entry name" value="HUPs"/>
    <property type="match status" value="1"/>
</dbReference>
<dbReference type="GO" id="GO:0005737">
    <property type="term" value="C:cytoplasm"/>
    <property type="evidence" value="ECO:0007669"/>
    <property type="project" value="TreeGrafter"/>
</dbReference>